<reference evidence="3 4" key="1">
    <citation type="submission" date="2014-12" db="EMBL/GenBank/DDBJ databases">
        <authorList>
            <person name="Neuveglise Cecile"/>
        </authorList>
    </citation>
    <scope>NUCLEOTIDE SEQUENCE [LARGE SCALE GENOMIC DNA]</scope>
    <source>
        <strain evidence="3 4">CBS 12615</strain>
    </source>
</reference>
<dbReference type="GO" id="GO:0005667">
    <property type="term" value="C:transcription regulator complex"/>
    <property type="evidence" value="ECO:0007669"/>
    <property type="project" value="EnsemblFungi"/>
</dbReference>
<evidence type="ECO:0000259" key="1">
    <source>
        <dbReference type="Pfam" id="PF01408"/>
    </source>
</evidence>
<accession>A0A0C7MT98</accession>
<evidence type="ECO:0000259" key="2">
    <source>
        <dbReference type="Pfam" id="PF22685"/>
    </source>
</evidence>
<dbReference type="RefSeq" id="XP_022629397.1">
    <property type="nucleotide sequence ID" value="XM_022771495.1"/>
</dbReference>
<dbReference type="EMBL" id="LN736366">
    <property type="protein sequence ID" value="CEP63176.1"/>
    <property type="molecule type" value="Genomic_DNA"/>
</dbReference>
<dbReference type="SUPFAM" id="SSF51735">
    <property type="entry name" value="NAD(P)-binding Rossmann-fold domains"/>
    <property type="match status" value="1"/>
</dbReference>
<dbReference type="GO" id="GO:0005737">
    <property type="term" value="C:cytoplasm"/>
    <property type="evidence" value="ECO:0007669"/>
    <property type="project" value="EnsemblFungi"/>
</dbReference>
<dbReference type="PANTHER" id="PTHR43708">
    <property type="entry name" value="CONSERVED EXPRESSED OXIDOREDUCTASE (EUROFUNG)"/>
    <property type="match status" value="1"/>
</dbReference>
<evidence type="ECO:0000313" key="3">
    <source>
        <dbReference type="EMBL" id="CEP63176.1"/>
    </source>
</evidence>
<evidence type="ECO:0000313" key="4">
    <source>
        <dbReference type="Proteomes" id="UP000054304"/>
    </source>
</evidence>
<dbReference type="GO" id="GO:0005634">
    <property type="term" value="C:nucleus"/>
    <property type="evidence" value="ECO:0007669"/>
    <property type="project" value="EnsemblFungi"/>
</dbReference>
<keyword evidence="4" id="KW-1185">Reference proteome</keyword>
<dbReference type="GO" id="GO:0000122">
    <property type="term" value="P:negative regulation of transcription by RNA polymerase II"/>
    <property type="evidence" value="ECO:0007669"/>
    <property type="project" value="EnsemblFungi"/>
</dbReference>
<sequence>MNKRSSVSTVPGTSPLRVGFIGLSANKGWAIKSHYPALLQVSSQFQITAVLDVDLEASKATIEKLKLVRAKPFEDVKQFAQYENVDLIVVSINVPNFYKVVADLFKYSQGNASFRYLFAEWSIGRNLQEAQEVYRLASLRGIRTIVSLQGRKSPYVLRAKELVSQGCIGEINSIEIAAIGGFYGYERPYKSPDYLYDAESGVNLVSQAFGHTIDILQYITGSYFSEVNGMIFNNIPKQRLIDERNKSMDQEKPKSAPDHLLFQGTLETGNVPVSCSFKGGTPVKKFTKNLVIDIHGTKGDLKLEGDAGFAEMSNLVLYFCGQKPDEDHSTSSAETMEVYHLRNYNSIVGNILRIYEAIADHHFKANPSRKLPDDFSKQGFEFGGFPTFTDALVVHNLIDVVLRSHYQKATLPVPKPPIDDDGPDT</sequence>
<dbReference type="Pfam" id="PF01408">
    <property type="entry name" value="GFO_IDH_MocA"/>
    <property type="match status" value="1"/>
</dbReference>
<protein>
    <submittedName>
        <fullName evidence="3">LALA0S07e04126g1_1</fullName>
    </submittedName>
</protein>
<dbReference type="InterPro" id="IPR000683">
    <property type="entry name" value="Gfo/Idh/MocA-like_OxRdtase_N"/>
</dbReference>
<dbReference type="InterPro" id="IPR051317">
    <property type="entry name" value="Gfo/Idh/MocA_oxidoreduct"/>
</dbReference>
<gene>
    <name evidence="3" type="ORF">LALA0_S07e04126g</name>
</gene>
<organism evidence="3 4">
    <name type="scientific">Lachancea lanzarotensis</name>
    <dbReference type="NCBI Taxonomy" id="1245769"/>
    <lineage>
        <taxon>Eukaryota</taxon>
        <taxon>Fungi</taxon>
        <taxon>Dikarya</taxon>
        <taxon>Ascomycota</taxon>
        <taxon>Saccharomycotina</taxon>
        <taxon>Saccharomycetes</taxon>
        <taxon>Saccharomycetales</taxon>
        <taxon>Saccharomycetaceae</taxon>
        <taxon>Lachancea</taxon>
    </lineage>
</organism>
<dbReference type="GO" id="GO:0000435">
    <property type="term" value="P:positive regulation of transcription from RNA polymerase II promoter by galactose"/>
    <property type="evidence" value="ECO:0007669"/>
    <property type="project" value="EnsemblFungi"/>
</dbReference>
<dbReference type="AlphaFoldDB" id="A0A0C7MT98"/>
<dbReference type="SUPFAM" id="SSF55347">
    <property type="entry name" value="Glyceraldehyde-3-phosphate dehydrogenase-like, C-terminal domain"/>
    <property type="match status" value="1"/>
</dbReference>
<feature type="domain" description="Gal80p-like C-terminal" evidence="2">
    <location>
        <begin position="154"/>
        <end position="305"/>
    </location>
</feature>
<dbReference type="HOGENOM" id="CLU_023194_25_0_1"/>
<dbReference type="PANTHER" id="PTHR43708:SF1">
    <property type="entry name" value="GALACTOSE_LACTOSE METABOLISM REGULATORY PROTEIN GAL80"/>
    <property type="match status" value="1"/>
</dbReference>
<dbReference type="GeneID" id="34686669"/>
<dbReference type="OrthoDB" id="64915at2759"/>
<dbReference type="GO" id="GO:0042802">
    <property type="term" value="F:identical protein binding"/>
    <property type="evidence" value="ECO:0007669"/>
    <property type="project" value="EnsemblFungi"/>
</dbReference>
<dbReference type="InterPro" id="IPR055080">
    <property type="entry name" value="Gal80p-like_C"/>
</dbReference>
<proteinExistence type="predicted"/>
<dbReference type="STRING" id="1245769.A0A0C7MT98"/>
<name>A0A0C7MT98_9SACH</name>
<dbReference type="GO" id="GO:0006012">
    <property type="term" value="P:galactose metabolic process"/>
    <property type="evidence" value="ECO:0007669"/>
    <property type="project" value="EnsemblFungi"/>
</dbReference>
<dbReference type="GO" id="GO:0019210">
    <property type="term" value="F:kinase inhibitor activity"/>
    <property type="evidence" value="ECO:0007669"/>
    <property type="project" value="EnsemblFungi"/>
</dbReference>
<dbReference type="Gene3D" id="3.30.360.10">
    <property type="entry name" value="Dihydrodipicolinate Reductase, domain 2"/>
    <property type="match status" value="1"/>
</dbReference>
<dbReference type="GO" id="GO:0061629">
    <property type="term" value="F:RNA polymerase II-specific DNA-binding transcription factor binding"/>
    <property type="evidence" value="ECO:0007669"/>
    <property type="project" value="EnsemblFungi"/>
</dbReference>
<dbReference type="Pfam" id="PF22685">
    <property type="entry name" value="Gal80p_C-like"/>
    <property type="match status" value="1"/>
</dbReference>
<dbReference type="Proteomes" id="UP000054304">
    <property type="component" value="Unassembled WGS sequence"/>
</dbReference>
<feature type="domain" description="Gfo/Idh/MocA-like oxidoreductase N-terminal" evidence="1">
    <location>
        <begin position="16"/>
        <end position="143"/>
    </location>
</feature>
<dbReference type="InterPro" id="IPR036291">
    <property type="entry name" value="NAD(P)-bd_dom_sf"/>
</dbReference>
<dbReference type="GO" id="GO:0000166">
    <property type="term" value="F:nucleotide binding"/>
    <property type="evidence" value="ECO:0007669"/>
    <property type="project" value="InterPro"/>
</dbReference>
<dbReference type="Gene3D" id="3.40.50.720">
    <property type="entry name" value="NAD(P)-binding Rossmann-like Domain"/>
    <property type="match status" value="1"/>
</dbReference>